<keyword evidence="2" id="KW-1185">Reference proteome</keyword>
<evidence type="ECO:0000313" key="2">
    <source>
        <dbReference type="Proteomes" id="UP000248917"/>
    </source>
</evidence>
<protein>
    <submittedName>
        <fullName evidence="1">Uncharacterized protein</fullName>
    </submittedName>
</protein>
<dbReference type="Proteomes" id="UP000248917">
    <property type="component" value="Unassembled WGS sequence"/>
</dbReference>
<sequence>MNIRDKENELFKRWRFHAGADANTFFVQDGTLDPEAYINSKVKIGSVLKETPFDSTAHQGYVFGPAFVDSLEKNGSSEFLKKKGTLSILAKRIAVILNTLHPSESHDPVDSLKQTAYLNLKKYRGTKTSSQKDLENVAIRDKEFLKEQIEEILNPDILLCGKTRHYLGFIYGRDIHFIAEDPTKKVKLFHLLQDGKPTRLIIEMYHPSHRSSEEEQLKKLREVLVSYKNSGDFLF</sequence>
<reference evidence="1 2" key="1">
    <citation type="submission" date="2018-06" db="EMBL/GenBank/DDBJ databases">
        <title>Genomic Encyclopedia of Archaeal and Bacterial Type Strains, Phase II (KMG-II): from individual species to whole genera.</title>
        <authorList>
            <person name="Goeker M."/>
        </authorList>
    </citation>
    <scope>NUCLEOTIDE SEQUENCE [LARGE SCALE GENOMIC DNA]</scope>
    <source>
        <strain evidence="1 2">T4</strain>
    </source>
</reference>
<gene>
    <name evidence="1" type="ORF">CLV31_1147</name>
</gene>
<dbReference type="EMBL" id="QKTX01000014">
    <property type="protein sequence ID" value="PZV79575.1"/>
    <property type="molecule type" value="Genomic_DNA"/>
</dbReference>
<proteinExistence type="predicted"/>
<accession>A0A326RPE9</accession>
<comment type="caution">
    <text evidence="1">The sequence shown here is derived from an EMBL/GenBank/DDBJ whole genome shotgun (WGS) entry which is preliminary data.</text>
</comment>
<dbReference type="OrthoDB" id="6397422at2"/>
<name>A0A326RPE9_9BACT</name>
<dbReference type="AlphaFoldDB" id="A0A326RPE9"/>
<evidence type="ECO:0000313" key="1">
    <source>
        <dbReference type="EMBL" id="PZV79575.1"/>
    </source>
</evidence>
<dbReference type="RefSeq" id="WP_111394114.1">
    <property type="nucleotide sequence ID" value="NZ_QKTX01000014.1"/>
</dbReference>
<organism evidence="1 2">
    <name type="scientific">Algoriphagus aquaeductus</name>
    <dbReference type="NCBI Taxonomy" id="475299"/>
    <lineage>
        <taxon>Bacteria</taxon>
        <taxon>Pseudomonadati</taxon>
        <taxon>Bacteroidota</taxon>
        <taxon>Cytophagia</taxon>
        <taxon>Cytophagales</taxon>
        <taxon>Cyclobacteriaceae</taxon>
        <taxon>Algoriphagus</taxon>
    </lineage>
</organism>